<evidence type="ECO:0000256" key="3">
    <source>
        <dbReference type="ARBA" id="ARBA00022833"/>
    </source>
</evidence>
<keyword evidence="2 4" id="KW-0863">Zinc-finger</keyword>
<dbReference type="RefSeq" id="XP_018977984.2">
    <property type="nucleotide sequence ID" value="XM_019122439.2"/>
</dbReference>
<evidence type="ECO:0000256" key="1">
    <source>
        <dbReference type="ARBA" id="ARBA00022723"/>
    </source>
</evidence>
<keyword evidence="1" id="KW-0479">Metal-binding</keyword>
<feature type="domain" description="RING-type" evidence="5">
    <location>
        <begin position="56"/>
        <end position="104"/>
    </location>
</feature>
<dbReference type="PROSITE" id="PS50089">
    <property type="entry name" value="ZF_RING_2"/>
    <property type="match status" value="1"/>
</dbReference>
<dbReference type="InterPro" id="IPR017907">
    <property type="entry name" value="Znf_RING_CS"/>
</dbReference>
<evidence type="ECO:0000313" key="6">
    <source>
        <dbReference type="RefSeq" id="XP_018977984.2"/>
    </source>
</evidence>
<dbReference type="AlphaFoldDB" id="A0A9Q9ZM16"/>
<dbReference type="InterPro" id="IPR042285">
    <property type="entry name" value="RNF182"/>
</dbReference>
<sequence>MTSLCLENVSPVAKYRLRSLHYKNPRHESPALHYQLLREFASREKQTNNMCSETECGICYRSYNLSRRCPRQLCCKHTFCESCLVTLGRSVESPEPRMMCPLCRHATPLTTARIQENLPIDEDIFDRLVTAGTVEECADDDEDTEKPNRDVVILPKEDVPPPRSRKGHLMKCLSRLCKKVTGDARRNCVTDEELRDLAMMSCYMM</sequence>
<evidence type="ECO:0000259" key="5">
    <source>
        <dbReference type="PROSITE" id="PS50089"/>
    </source>
</evidence>
<dbReference type="SMART" id="SM00184">
    <property type="entry name" value="RING"/>
    <property type="match status" value="1"/>
</dbReference>
<dbReference type="GeneID" id="109109297"/>
<organism evidence="6">
    <name type="scientific">Cyprinus carpio</name>
    <name type="common">Common carp</name>
    <dbReference type="NCBI Taxonomy" id="7962"/>
    <lineage>
        <taxon>Eukaryota</taxon>
        <taxon>Metazoa</taxon>
        <taxon>Chordata</taxon>
        <taxon>Craniata</taxon>
        <taxon>Vertebrata</taxon>
        <taxon>Euteleostomi</taxon>
        <taxon>Actinopterygii</taxon>
        <taxon>Neopterygii</taxon>
        <taxon>Teleostei</taxon>
        <taxon>Ostariophysi</taxon>
        <taxon>Cypriniformes</taxon>
        <taxon>Cyprinidae</taxon>
        <taxon>Cyprininae</taxon>
        <taxon>Cyprinus</taxon>
    </lineage>
</organism>
<name>A0A9Q9ZM16_CYPCA</name>
<dbReference type="OrthoDB" id="252722at2759"/>
<proteinExistence type="predicted"/>
<dbReference type="KEGG" id="ccar:109109297"/>
<gene>
    <name evidence="6" type="primary">LOC109109297</name>
</gene>
<dbReference type="GO" id="GO:0008270">
    <property type="term" value="F:zinc ion binding"/>
    <property type="evidence" value="ECO:0007669"/>
    <property type="project" value="UniProtKB-KW"/>
</dbReference>
<dbReference type="PANTHER" id="PTHR46675:SF1">
    <property type="entry name" value="E3 UBIQUITIN-PROTEIN LIGASE RNF182"/>
    <property type="match status" value="1"/>
</dbReference>
<dbReference type="Proteomes" id="UP001155660">
    <property type="component" value="Chromosome A7"/>
</dbReference>
<protein>
    <submittedName>
        <fullName evidence="6">RING finger protein 227-like</fullName>
    </submittedName>
</protein>
<dbReference type="Pfam" id="PF14634">
    <property type="entry name" value="zf-RING_5"/>
    <property type="match status" value="1"/>
</dbReference>
<evidence type="ECO:0000256" key="4">
    <source>
        <dbReference type="PROSITE-ProRule" id="PRU00175"/>
    </source>
</evidence>
<keyword evidence="3" id="KW-0862">Zinc</keyword>
<dbReference type="InterPro" id="IPR001841">
    <property type="entry name" value="Znf_RING"/>
</dbReference>
<dbReference type="PROSITE" id="PS00518">
    <property type="entry name" value="ZF_RING_1"/>
    <property type="match status" value="1"/>
</dbReference>
<evidence type="ECO:0000256" key="2">
    <source>
        <dbReference type="ARBA" id="ARBA00022771"/>
    </source>
</evidence>
<accession>A0A9Q9ZM16</accession>
<reference evidence="6" key="1">
    <citation type="submission" date="2025-08" db="UniProtKB">
        <authorList>
            <consortium name="RefSeq"/>
        </authorList>
    </citation>
    <scope>IDENTIFICATION</scope>
    <source>
        <tissue evidence="6">Muscle</tissue>
    </source>
</reference>
<dbReference type="PANTHER" id="PTHR46675">
    <property type="entry name" value="E3 UBIQUITIN-PROTEIN LIGASE RNF182"/>
    <property type="match status" value="1"/>
</dbReference>